<feature type="region of interest" description="Disordered" evidence="6">
    <location>
        <begin position="443"/>
        <end position="478"/>
    </location>
</feature>
<dbReference type="SUPFAM" id="SSF54928">
    <property type="entry name" value="RNA-binding domain, RBD"/>
    <property type="match status" value="2"/>
</dbReference>
<feature type="domain" description="RRM" evidence="7">
    <location>
        <begin position="46"/>
        <end position="123"/>
    </location>
</feature>
<dbReference type="AlphaFoldDB" id="A0A6J2XUD3"/>
<keyword evidence="3 5" id="KW-0694">RNA-binding</keyword>
<name>A0A6J2XUD3_SITOR</name>
<dbReference type="PANTHER" id="PTHR48039:SF5">
    <property type="entry name" value="RNA-BINDING PROTEIN 28"/>
    <property type="match status" value="1"/>
</dbReference>
<keyword evidence="4" id="KW-0539">Nucleus</keyword>
<protein>
    <submittedName>
        <fullName evidence="9">RNA-binding protein 28</fullName>
    </submittedName>
</protein>
<proteinExistence type="predicted"/>
<dbReference type="GO" id="GO:0005730">
    <property type="term" value="C:nucleolus"/>
    <property type="evidence" value="ECO:0007669"/>
    <property type="project" value="TreeGrafter"/>
</dbReference>
<reference evidence="9" key="1">
    <citation type="submission" date="2025-08" db="UniProtKB">
        <authorList>
            <consortium name="RefSeq"/>
        </authorList>
    </citation>
    <scope>IDENTIFICATION</scope>
    <source>
        <tissue evidence="9">Gonads</tissue>
    </source>
</reference>
<evidence type="ECO:0000256" key="4">
    <source>
        <dbReference type="ARBA" id="ARBA00023242"/>
    </source>
</evidence>
<evidence type="ECO:0000313" key="9">
    <source>
        <dbReference type="RefSeq" id="XP_030754169.1"/>
    </source>
</evidence>
<feature type="compositionally biased region" description="Basic and acidic residues" evidence="6">
    <location>
        <begin position="528"/>
        <end position="538"/>
    </location>
</feature>
<keyword evidence="8" id="KW-1185">Reference proteome</keyword>
<dbReference type="InterPro" id="IPR035979">
    <property type="entry name" value="RBD_domain_sf"/>
</dbReference>
<feature type="region of interest" description="Disordered" evidence="6">
    <location>
        <begin position="169"/>
        <end position="189"/>
    </location>
</feature>
<dbReference type="Gene3D" id="3.30.70.330">
    <property type="match status" value="3"/>
</dbReference>
<dbReference type="FunCoup" id="A0A6J2XUD3">
    <property type="interactions" value="1864"/>
</dbReference>
<dbReference type="SMART" id="SM00360">
    <property type="entry name" value="RRM"/>
    <property type="match status" value="3"/>
</dbReference>
<organism evidence="8 9">
    <name type="scientific">Sitophilus oryzae</name>
    <name type="common">Rice weevil</name>
    <name type="synonym">Curculio oryzae</name>
    <dbReference type="NCBI Taxonomy" id="7048"/>
    <lineage>
        <taxon>Eukaryota</taxon>
        <taxon>Metazoa</taxon>
        <taxon>Ecdysozoa</taxon>
        <taxon>Arthropoda</taxon>
        <taxon>Hexapoda</taxon>
        <taxon>Insecta</taxon>
        <taxon>Pterygota</taxon>
        <taxon>Neoptera</taxon>
        <taxon>Endopterygota</taxon>
        <taxon>Coleoptera</taxon>
        <taxon>Polyphaga</taxon>
        <taxon>Cucujiformia</taxon>
        <taxon>Curculionidae</taxon>
        <taxon>Dryophthorinae</taxon>
        <taxon>Sitophilus</taxon>
    </lineage>
</organism>
<feature type="domain" description="RRM" evidence="7">
    <location>
        <begin position="197"/>
        <end position="275"/>
    </location>
</feature>
<dbReference type="CDD" id="cd12416">
    <property type="entry name" value="RRM4_RBM28_like"/>
    <property type="match status" value="1"/>
</dbReference>
<comment type="subcellular location">
    <subcellularLocation>
        <location evidence="1">Nucleus</location>
    </subcellularLocation>
</comment>
<dbReference type="PROSITE" id="PS50102">
    <property type="entry name" value="RRM"/>
    <property type="match status" value="3"/>
</dbReference>
<feature type="domain" description="RRM" evidence="7">
    <location>
        <begin position="346"/>
        <end position="431"/>
    </location>
</feature>
<dbReference type="Proteomes" id="UP000504635">
    <property type="component" value="Unplaced"/>
</dbReference>
<dbReference type="GeneID" id="115880963"/>
<evidence type="ECO:0000256" key="6">
    <source>
        <dbReference type="SAM" id="MobiDB-lite"/>
    </source>
</evidence>
<dbReference type="KEGG" id="soy:115880963"/>
<dbReference type="InterPro" id="IPR051945">
    <property type="entry name" value="RRM_MRD1_RNA_proc_ribogen"/>
</dbReference>
<dbReference type="PANTHER" id="PTHR48039">
    <property type="entry name" value="RNA-BINDING MOTIF PROTEIN 14B"/>
    <property type="match status" value="1"/>
</dbReference>
<dbReference type="Pfam" id="PF00076">
    <property type="entry name" value="RRM_1"/>
    <property type="match status" value="3"/>
</dbReference>
<evidence type="ECO:0000256" key="2">
    <source>
        <dbReference type="ARBA" id="ARBA00022737"/>
    </source>
</evidence>
<sequence length="576" mass="66386">MKTKQDTLILTNKDGKKAKFSKFKKSKSRPFVDQKKAKDLLKHKRARLVVRNLSFKATEESIREHFQQYGEVTNVEVLKKPDGKLVGCAFVQFQLVQFARKAQHYTNNQPFLGRNIKVDIAKPKKLYKKQTTIDIKDEIKKEEVEIKSETLNENDILVKLENKPEDLDPEVDIDKSSLHSTTNDRRPFMSHDVSEGRTVFIKNVPFDATNEDLKNCLSQYGPIFYALVCIDKITEHSKGTAFVKFVNKEDAEKALTAGTELTLLGNVLDCHPALDRNDLKHKIQSEKDQKSRPRDTRNLYLVKEGVILAGTKAAEGVSQSDMTKRLQIEQYKTQMLRNLNTFVSRDRVVVHNLPATWDDRKLNMLFKKHGGKDAVVREARIMRNLRKLDANGIGESKQYGFVAFTKHENALEALRSLNNNPNIFSPQKRPIITFSIENKSALNAKTKRQQKSKLKNPKSKEFDPSLVQKDNTKLATESSSEVKPFAGITSKEGAVQKMRSRYKLNVQAKMHYENVKKEKKKNKMTKKPLSERRKDFTKQPKQKIVNKTKDDTFSKLVNDYRKILDNNVVKKSKWYE</sequence>
<feature type="compositionally biased region" description="Basic residues" evidence="6">
    <location>
        <begin position="517"/>
        <end position="526"/>
    </location>
</feature>
<evidence type="ECO:0000313" key="8">
    <source>
        <dbReference type="Proteomes" id="UP000504635"/>
    </source>
</evidence>
<gene>
    <name evidence="9" type="primary">LOC115880963</name>
</gene>
<evidence type="ECO:0000256" key="3">
    <source>
        <dbReference type="ARBA" id="ARBA00022884"/>
    </source>
</evidence>
<dbReference type="GO" id="GO:0003729">
    <property type="term" value="F:mRNA binding"/>
    <property type="evidence" value="ECO:0007669"/>
    <property type="project" value="TreeGrafter"/>
</dbReference>
<evidence type="ECO:0000256" key="5">
    <source>
        <dbReference type="PROSITE-ProRule" id="PRU00176"/>
    </source>
</evidence>
<feature type="compositionally biased region" description="Basic residues" evidence="6">
    <location>
        <begin position="445"/>
        <end position="457"/>
    </location>
</feature>
<dbReference type="RefSeq" id="XP_030754169.1">
    <property type="nucleotide sequence ID" value="XM_030898309.1"/>
</dbReference>
<dbReference type="FunFam" id="3.30.70.330:FF:000182">
    <property type="entry name" value="RNA-binding motif protein 28"/>
    <property type="match status" value="1"/>
</dbReference>
<feature type="region of interest" description="Disordered" evidence="6">
    <location>
        <begin position="517"/>
        <end position="542"/>
    </location>
</feature>
<dbReference type="InterPro" id="IPR000504">
    <property type="entry name" value="RRM_dom"/>
</dbReference>
<dbReference type="InParanoid" id="A0A6J2XUD3"/>
<dbReference type="OrthoDB" id="3945418at2759"/>
<accession>A0A6J2XUD3</accession>
<evidence type="ECO:0000259" key="7">
    <source>
        <dbReference type="PROSITE" id="PS50102"/>
    </source>
</evidence>
<dbReference type="InterPro" id="IPR012677">
    <property type="entry name" value="Nucleotide-bd_a/b_plait_sf"/>
</dbReference>
<evidence type="ECO:0000256" key="1">
    <source>
        <dbReference type="ARBA" id="ARBA00004123"/>
    </source>
</evidence>
<keyword evidence="2" id="KW-0677">Repeat</keyword>